<dbReference type="GO" id="GO:0006581">
    <property type="term" value="P:acetylcholine catabolic process"/>
    <property type="evidence" value="ECO:0007669"/>
    <property type="project" value="TreeGrafter"/>
</dbReference>
<feature type="domain" description="Carboxylesterase type B" evidence="7">
    <location>
        <begin position="49"/>
        <end position="612"/>
    </location>
</feature>
<dbReference type="PANTHER" id="PTHR43918:SF15">
    <property type="entry name" value="CARBOXYLIC ESTER HYDROLASE"/>
    <property type="match status" value="1"/>
</dbReference>
<keyword evidence="8" id="KW-1185">Reference proteome</keyword>
<evidence type="ECO:0000256" key="2">
    <source>
        <dbReference type="ARBA" id="ARBA00022487"/>
    </source>
</evidence>
<dbReference type="EC" id="3.1.1.-" evidence="6"/>
<dbReference type="Pfam" id="PF00135">
    <property type="entry name" value="COesterase"/>
    <property type="match status" value="1"/>
</dbReference>
<reference evidence="9" key="1">
    <citation type="submission" date="2019-09" db="UniProtKB">
        <authorList>
            <consortium name="WormBaseParasite"/>
        </authorList>
    </citation>
    <scope>IDENTIFICATION</scope>
</reference>
<dbReference type="Proteomes" id="UP000050761">
    <property type="component" value="Unassembled WGS sequence"/>
</dbReference>
<feature type="active site" description="Charge relay system" evidence="5">
    <location>
        <position position="385"/>
    </location>
</feature>
<evidence type="ECO:0000256" key="3">
    <source>
        <dbReference type="ARBA" id="ARBA00022801"/>
    </source>
</evidence>
<evidence type="ECO:0000256" key="6">
    <source>
        <dbReference type="RuleBase" id="RU361235"/>
    </source>
</evidence>
<evidence type="ECO:0000313" key="8">
    <source>
        <dbReference type="Proteomes" id="UP000050761"/>
    </source>
</evidence>
<evidence type="ECO:0000256" key="4">
    <source>
        <dbReference type="ARBA" id="ARBA00023157"/>
    </source>
</evidence>
<proteinExistence type="inferred from homology"/>
<dbReference type="InterPro" id="IPR029058">
    <property type="entry name" value="AB_hydrolase_fold"/>
</dbReference>
<protein>
    <recommendedName>
        <fullName evidence="6">Carboxylic ester hydrolase</fullName>
        <ecNumber evidence="6">3.1.1.-</ecNumber>
    </recommendedName>
</protein>
<accession>A0A8L8KPA3</accession>
<dbReference type="PRINTS" id="PR00878">
    <property type="entry name" value="CHOLNESTRASE"/>
</dbReference>
<keyword evidence="4" id="KW-1015">Disulfide bond</keyword>
<dbReference type="GO" id="GO:0003990">
    <property type="term" value="F:acetylcholinesterase activity"/>
    <property type="evidence" value="ECO:0007669"/>
    <property type="project" value="TreeGrafter"/>
</dbReference>
<dbReference type="AlphaFoldDB" id="A0A8L8KPA3"/>
<dbReference type="InterPro" id="IPR002018">
    <property type="entry name" value="CarbesteraseB"/>
</dbReference>
<dbReference type="GO" id="GO:0005886">
    <property type="term" value="C:plasma membrane"/>
    <property type="evidence" value="ECO:0007669"/>
    <property type="project" value="TreeGrafter"/>
</dbReference>
<dbReference type="GO" id="GO:0019695">
    <property type="term" value="P:choline metabolic process"/>
    <property type="evidence" value="ECO:0007669"/>
    <property type="project" value="TreeGrafter"/>
</dbReference>
<dbReference type="Gene3D" id="3.40.50.1820">
    <property type="entry name" value="alpha/beta hydrolase"/>
    <property type="match status" value="1"/>
</dbReference>
<organism evidence="8 9">
    <name type="scientific">Heligmosomoides polygyrus</name>
    <name type="common">Parasitic roundworm</name>
    <dbReference type="NCBI Taxonomy" id="6339"/>
    <lineage>
        <taxon>Eukaryota</taxon>
        <taxon>Metazoa</taxon>
        <taxon>Ecdysozoa</taxon>
        <taxon>Nematoda</taxon>
        <taxon>Chromadorea</taxon>
        <taxon>Rhabditida</taxon>
        <taxon>Rhabditina</taxon>
        <taxon>Rhabditomorpha</taxon>
        <taxon>Strongyloidea</taxon>
        <taxon>Heligmosomidae</taxon>
        <taxon>Heligmosomoides</taxon>
    </lineage>
</organism>
<evidence type="ECO:0000313" key="9">
    <source>
        <dbReference type="WBParaSite" id="HPBE_0001903101-mRNA-1"/>
    </source>
</evidence>
<feature type="active site" description="Charge relay system" evidence="5">
    <location>
        <position position="544"/>
    </location>
</feature>
<dbReference type="SUPFAM" id="SSF53474">
    <property type="entry name" value="alpha/beta-Hydrolases"/>
    <property type="match status" value="1"/>
</dbReference>
<dbReference type="GO" id="GO:0005615">
    <property type="term" value="C:extracellular space"/>
    <property type="evidence" value="ECO:0007669"/>
    <property type="project" value="TreeGrafter"/>
</dbReference>
<feature type="active site" description="Acyl-ester intermediate" evidence="5">
    <location>
        <position position="256"/>
    </location>
</feature>
<evidence type="ECO:0000259" key="7">
    <source>
        <dbReference type="Pfam" id="PF00135"/>
    </source>
</evidence>
<evidence type="ECO:0000256" key="5">
    <source>
        <dbReference type="PIRSR" id="PIRSR600997-1"/>
    </source>
</evidence>
<dbReference type="InterPro" id="IPR019826">
    <property type="entry name" value="Carboxylesterase_B_AS"/>
</dbReference>
<evidence type="ECO:0000256" key="1">
    <source>
        <dbReference type="ARBA" id="ARBA00005964"/>
    </source>
</evidence>
<dbReference type="PANTHER" id="PTHR43918">
    <property type="entry name" value="ACETYLCHOLINESTERASE"/>
    <property type="match status" value="1"/>
</dbReference>
<dbReference type="InterPro" id="IPR000997">
    <property type="entry name" value="Cholinesterase"/>
</dbReference>
<dbReference type="WBParaSite" id="HPBE_0001903101-mRNA-1">
    <property type="protein sequence ID" value="HPBE_0001903101-mRNA-1"/>
    <property type="gene ID" value="HPBE_0001903101"/>
</dbReference>
<comment type="similarity">
    <text evidence="1 6">Belongs to the type-B carboxylesterase/lipase family.</text>
</comment>
<keyword evidence="3 6" id="KW-0378">Hydrolase</keyword>
<dbReference type="InterPro" id="IPR050654">
    <property type="entry name" value="AChE-related_enzymes"/>
</dbReference>
<dbReference type="PROSITE" id="PS00122">
    <property type="entry name" value="CARBOXYLESTERASE_B_1"/>
    <property type="match status" value="1"/>
</dbReference>
<sequence length="698" mass="77572">LRGTMYILRLQYGLTVYNDSHIRVQMLQHQLLLILSLPVFGEIVTIDGDPVVKTSLGDIRGITESGTVRAFLGVPYAHAPVKHRRFKVPEILAEKWETKKRTNTYRFLSVLFLEEIEAKRMASTCYQTPDASFPGFFGSEMWNPPTALSEDCLNMNIWVPENPSGNVLVWIFGGGFFSGSPSLRIYDGSVLAAITRAIVVNINYRVGPFGFLYLGDESPAPGNMGLLDQQTALKWINQHIYSFGGDPQKVTLIGESAGAASVTSHLTAPDSYELFQKIIANSGSITHPWATMAPEVVLATSMRLAENLNCTDSTDAVSIHECLSKASAEDIQSQNDANWPSQALLVPFAPIRKDRNFFKGNVYDRLSSRDMKKDVSVITGAVKDEGTIWLPYSFSGSGFVFDPNEEADSQSNASPLNEWIGVAKKAERVPLKQYEDSIHSLMTYFGNSKEAEKILIETYKTLSSEDKKELRLRDGVAQLVGDLFFTCNVKEYADNLLKYICGDVYTYYFTKSRTLFMIIVLRSSQAFIERSSANPWPKWMGVMHGYEIEYEFGLPFHAPSLYDTSQLSKEKEVSKHVMDLIKSFIETGVPASYWPMYDANERKSLIISAASAKGEHKVIQDFHSASCRAINEAKEAAARSRQNINLFLGGGNDGSVEHRMRVTAVAGKYEQVTAAVAVTGDCRLQCGIAMCIIEIGCV</sequence>
<keyword evidence="2" id="KW-0719">Serine esterase</keyword>
<name>A0A8L8KPA3_HELPZ</name>